<keyword evidence="1" id="KW-0812">Transmembrane</keyword>
<sequence>MKFATFNSSRPFLAGASIWQLTQTFWVGGLVLLHLAILTVLDQTGLIPLLIHGFVGIPGALLVGFAGLCAMMQMAVLIRIERASSIWRDVRGRLLLVALFSAISFYGLRHWLPDAVHWLLMSYLFLGLAGLLLVLQPVPGRGNRAR</sequence>
<name>A0A085VRL7_PSESX</name>
<proteinExistence type="predicted"/>
<keyword evidence="1" id="KW-1133">Transmembrane helix</keyword>
<accession>A0A085VRL7</accession>
<gene>
    <name evidence="2" type="ORF">IV01_00465</name>
</gene>
<keyword evidence="1" id="KW-0472">Membrane</keyword>
<evidence type="ECO:0000313" key="2">
    <source>
        <dbReference type="EMBL" id="KFE58080.1"/>
    </source>
</evidence>
<dbReference type="Proteomes" id="UP000028631">
    <property type="component" value="Unassembled WGS sequence"/>
</dbReference>
<dbReference type="RefSeq" id="WP_032624954.1">
    <property type="nucleotide sequence ID" value="NZ_JPQU01000011.1"/>
</dbReference>
<protein>
    <submittedName>
        <fullName evidence="2">MFS transporter</fullName>
    </submittedName>
</protein>
<feature type="transmembrane region" description="Helical" evidence="1">
    <location>
        <begin position="115"/>
        <end position="135"/>
    </location>
</feature>
<comment type="caution">
    <text evidence="2">The sequence shown here is derived from an EMBL/GenBank/DDBJ whole genome shotgun (WGS) entry which is preliminary data.</text>
</comment>
<feature type="transmembrane region" description="Helical" evidence="1">
    <location>
        <begin position="90"/>
        <end position="109"/>
    </location>
</feature>
<dbReference type="PATRIC" id="fig|317.175.peg.104"/>
<dbReference type="EMBL" id="JPQU01000011">
    <property type="protein sequence ID" value="KFE58080.1"/>
    <property type="molecule type" value="Genomic_DNA"/>
</dbReference>
<feature type="transmembrane region" description="Helical" evidence="1">
    <location>
        <begin position="49"/>
        <end position="78"/>
    </location>
</feature>
<evidence type="ECO:0000256" key="1">
    <source>
        <dbReference type="SAM" id="Phobius"/>
    </source>
</evidence>
<dbReference type="OrthoDB" id="6894044at2"/>
<feature type="transmembrane region" description="Helical" evidence="1">
    <location>
        <begin position="12"/>
        <end position="37"/>
    </location>
</feature>
<keyword evidence="3" id="KW-1185">Reference proteome</keyword>
<reference evidence="2 3" key="1">
    <citation type="submission" date="2014-07" db="EMBL/GenBank/DDBJ databases">
        <title>Draft Genome Sequences of Environmental Pseudomonas syringae strains.</title>
        <authorList>
            <person name="Baltrus D.A."/>
            <person name="Berge O."/>
            <person name="Morris C."/>
        </authorList>
    </citation>
    <scope>NUCLEOTIDE SEQUENCE [LARGE SCALE GENOMIC DNA]</scope>
    <source>
        <strain evidence="2 3">GAW0119</strain>
    </source>
</reference>
<organism evidence="2 3">
    <name type="scientific">Pseudomonas syringae</name>
    <dbReference type="NCBI Taxonomy" id="317"/>
    <lineage>
        <taxon>Bacteria</taxon>
        <taxon>Pseudomonadati</taxon>
        <taxon>Pseudomonadota</taxon>
        <taxon>Gammaproteobacteria</taxon>
        <taxon>Pseudomonadales</taxon>
        <taxon>Pseudomonadaceae</taxon>
        <taxon>Pseudomonas</taxon>
    </lineage>
</organism>
<dbReference type="AlphaFoldDB" id="A0A085VRL7"/>
<evidence type="ECO:0000313" key="3">
    <source>
        <dbReference type="Proteomes" id="UP000028631"/>
    </source>
</evidence>